<accession>A0A6A5H536</accession>
<gene>
    <name evidence="2" type="ORF">GCK72_009828</name>
</gene>
<feature type="chain" id="PRO_5025387557" evidence="1">
    <location>
        <begin position="19"/>
        <end position="112"/>
    </location>
</feature>
<organism evidence="2 3">
    <name type="scientific">Caenorhabditis remanei</name>
    <name type="common">Caenorhabditis vulgaris</name>
    <dbReference type="NCBI Taxonomy" id="31234"/>
    <lineage>
        <taxon>Eukaryota</taxon>
        <taxon>Metazoa</taxon>
        <taxon>Ecdysozoa</taxon>
        <taxon>Nematoda</taxon>
        <taxon>Chromadorea</taxon>
        <taxon>Rhabditida</taxon>
        <taxon>Rhabditina</taxon>
        <taxon>Rhabditomorpha</taxon>
        <taxon>Rhabditoidea</taxon>
        <taxon>Rhabditidae</taxon>
        <taxon>Peloderinae</taxon>
        <taxon>Caenorhabditis</taxon>
    </lineage>
</organism>
<dbReference type="AlphaFoldDB" id="A0A6A5H536"/>
<dbReference type="EMBL" id="WUAV01000003">
    <property type="protein sequence ID" value="KAF1761572.1"/>
    <property type="molecule type" value="Genomic_DNA"/>
</dbReference>
<protein>
    <submittedName>
        <fullName evidence="2">Uncharacterized protein</fullName>
    </submittedName>
</protein>
<sequence>MKTFLLLVILLCCETTESSECSCASGEVCVKGKCSDQSTLARETRSGDECGTCPPDTFCSNGQCIGYPWPVNSDSVGLKFISWNESVLLGKSQNGVIGLSHATNSSTDSVAS</sequence>
<feature type="signal peptide" evidence="1">
    <location>
        <begin position="1"/>
        <end position="18"/>
    </location>
</feature>
<comment type="caution">
    <text evidence="2">The sequence shown here is derived from an EMBL/GenBank/DDBJ whole genome shotgun (WGS) entry which is preliminary data.</text>
</comment>
<dbReference type="GeneID" id="78774934"/>
<reference evidence="2 3" key="1">
    <citation type="submission" date="2019-12" db="EMBL/GenBank/DDBJ databases">
        <title>Chromosome-level assembly of the Caenorhabditis remanei genome.</title>
        <authorList>
            <person name="Teterina A.A."/>
            <person name="Willis J.H."/>
            <person name="Phillips P.C."/>
        </authorList>
    </citation>
    <scope>NUCLEOTIDE SEQUENCE [LARGE SCALE GENOMIC DNA]</scope>
    <source>
        <strain evidence="2 3">PX506</strain>
        <tissue evidence="2">Whole organism</tissue>
    </source>
</reference>
<dbReference type="RefSeq" id="XP_053587130.1">
    <property type="nucleotide sequence ID" value="XM_053727553.1"/>
</dbReference>
<evidence type="ECO:0000256" key="1">
    <source>
        <dbReference type="SAM" id="SignalP"/>
    </source>
</evidence>
<dbReference type="Proteomes" id="UP000483820">
    <property type="component" value="Chromosome III"/>
</dbReference>
<keyword evidence="1" id="KW-0732">Signal</keyword>
<evidence type="ECO:0000313" key="3">
    <source>
        <dbReference type="Proteomes" id="UP000483820"/>
    </source>
</evidence>
<dbReference type="CTD" id="78774934"/>
<dbReference type="KEGG" id="crq:GCK72_009828"/>
<name>A0A6A5H536_CAERE</name>
<evidence type="ECO:0000313" key="2">
    <source>
        <dbReference type="EMBL" id="KAF1761572.1"/>
    </source>
</evidence>
<proteinExistence type="predicted"/>